<evidence type="ECO:0000313" key="4">
    <source>
        <dbReference type="Proteomes" id="UP000239203"/>
    </source>
</evidence>
<dbReference type="Gene3D" id="3.50.50.60">
    <property type="entry name" value="FAD/NAD(P)-binding domain"/>
    <property type="match status" value="1"/>
</dbReference>
<gene>
    <name evidence="3" type="ORF">CLV40_103231</name>
</gene>
<sequence>MTEPVLIVGGGPVGLTAALVLARHGVPSLVVEALPGRLLEGSRAICVQRDVLDVLERVGAGREVVERGVTWYSGRIFYREHEVFSMTLPEPAPGHFPPFVNTPQNSIEHVLEARVRAEPLIDLRYSTKAVAVEQDADGVSLTIEGPQGTETVRGTHCVAADGSRSTLRKLLGLTFNGHSYGDKFLITDIRADFGFPVPERRFYFDPEWNPGRQALLHPQPDSVWRIDWQVPDEYDLAAEQESGALEARIRRVLGDLEYELVWASLYRFHQRRVPTMRVGRILLCGDSAHIMSPFGARGMNSGITEAENAAWKIAAIRTGWGAPALLDTYDLERGPATDENLRVTGTTMRFLCPADDEEWARRLDVLQRSVTDPEVAAKIDSGRLAEPFWYLDSPLTSHAPDADLSAFPREPGVPRPTVPGVLCPDVPFPDGTRLRDHLGPLFTLLAAPDATIPDELLAAPELATLAPPRVVPLPANAVEALDLPPTAAALVRPDGFLAATFTDEVDLAKNLTPALLQAAGWNHTDRESGT</sequence>
<dbReference type="PRINTS" id="PR00420">
    <property type="entry name" value="RNGMNOXGNASE"/>
</dbReference>
<evidence type="ECO:0000256" key="1">
    <source>
        <dbReference type="ARBA" id="ARBA00023002"/>
    </source>
</evidence>
<protein>
    <submittedName>
        <fullName evidence="3">3-(3-hydroxy-phenyl)propionate hydroxylase</fullName>
    </submittedName>
</protein>
<dbReference type="GO" id="GO:0019622">
    <property type="term" value="P:3-(3-hydroxy)phenylpropionate catabolic process"/>
    <property type="evidence" value="ECO:0007669"/>
    <property type="project" value="TreeGrafter"/>
</dbReference>
<dbReference type="EMBL" id="PTIX01000003">
    <property type="protein sequence ID" value="PPK69621.1"/>
    <property type="molecule type" value="Genomic_DNA"/>
</dbReference>
<dbReference type="Pfam" id="PF01494">
    <property type="entry name" value="FAD_binding_3"/>
    <property type="match status" value="1"/>
</dbReference>
<proteinExistence type="predicted"/>
<dbReference type="PANTHER" id="PTHR43476:SF3">
    <property type="entry name" value="FAD-BINDING MONOOXYGENASE"/>
    <property type="match status" value="1"/>
</dbReference>
<accession>A0A2S6GWU1</accession>
<dbReference type="InterPro" id="IPR002938">
    <property type="entry name" value="FAD-bd"/>
</dbReference>
<dbReference type="GO" id="GO:0071949">
    <property type="term" value="F:FAD binding"/>
    <property type="evidence" value="ECO:0007669"/>
    <property type="project" value="InterPro"/>
</dbReference>
<dbReference type="Gene3D" id="3.40.30.120">
    <property type="match status" value="1"/>
</dbReference>
<evidence type="ECO:0000313" key="3">
    <source>
        <dbReference type="EMBL" id="PPK69621.1"/>
    </source>
</evidence>
<organism evidence="3 4">
    <name type="scientific">Actinokineospora auranticolor</name>
    <dbReference type="NCBI Taxonomy" id="155976"/>
    <lineage>
        <taxon>Bacteria</taxon>
        <taxon>Bacillati</taxon>
        <taxon>Actinomycetota</taxon>
        <taxon>Actinomycetes</taxon>
        <taxon>Pseudonocardiales</taxon>
        <taxon>Pseudonocardiaceae</taxon>
        <taxon>Actinokineospora</taxon>
    </lineage>
</organism>
<dbReference type="Proteomes" id="UP000239203">
    <property type="component" value="Unassembled WGS sequence"/>
</dbReference>
<dbReference type="NCBIfam" id="NF006002">
    <property type="entry name" value="PRK08132.1"/>
    <property type="match status" value="1"/>
</dbReference>
<dbReference type="RefSeq" id="WP_104478046.1">
    <property type="nucleotide sequence ID" value="NZ_CP154825.1"/>
</dbReference>
<reference evidence="3 4" key="1">
    <citation type="submission" date="2018-02" db="EMBL/GenBank/DDBJ databases">
        <title>Genomic Encyclopedia of Archaeal and Bacterial Type Strains, Phase II (KMG-II): from individual species to whole genera.</title>
        <authorList>
            <person name="Goeker M."/>
        </authorList>
    </citation>
    <scope>NUCLEOTIDE SEQUENCE [LARGE SCALE GENOMIC DNA]</scope>
    <source>
        <strain evidence="3 4">YU 961-1</strain>
    </source>
</reference>
<keyword evidence="4" id="KW-1185">Reference proteome</keyword>
<comment type="caution">
    <text evidence="3">The sequence shown here is derived from an EMBL/GenBank/DDBJ whole genome shotgun (WGS) entry which is preliminary data.</text>
</comment>
<dbReference type="PANTHER" id="PTHR43476">
    <property type="entry name" value="3-(3-HYDROXY-PHENYL)PROPIONATE/3-HYDROXYCINNAMIC ACID HYDROXYLASE"/>
    <property type="match status" value="1"/>
</dbReference>
<dbReference type="AlphaFoldDB" id="A0A2S6GWU1"/>
<keyword evidence="1" id="KW-0560">Oxidoreductase</keyword>
<evidence type="ECO:0000259" key="2">
    <source>
        <dbReference type="Pfam" id="PF01494"/>
    </source>
</evidence>
<dbReference type="Gene3D" id="3.30.70.2450">
    <property type="match status" value="1"/>
</dbReference>
<name>A0A2S6GWU1_9PSEU</name>
<dbReference type="InterPro" id="IPR036188">
    <property type="entry name" value="FAD/NAD-bd_sf"/>
</dbReference>
<dbReference type="OrthoDB" id="8670884at2"/>
<feature type="domain" description="FAD-binding" evidence="2">
    <location>
        <begin position="4"/>
        <end position="340"/>
    </location>
</feature>
<dbReference type="SUPFAM" id="SSF51905">
    <property type="entry name" value="FAD/NAD(P)-binding domain"/>
    <property type="match status" value="1"/>
</dbReference>
<dbReference type="InterPro" id="IPR050631">
    <property type="entry name" value="PheA/TfdB_FAD_monoxygenase"/>
</dbReference>
<dbReference type="GO" id="GO:0008688">
    <property type="term" value="F:3-(3-hydroxyphenyl)propionate hydroxylase activity"/>
    <property type="evidence" value="ECO:0007669"/>
    <property type="project" value="TreeGrafter"/>
</dbReference>